<evidence type="ECO:0000256" key="4">
    <source>
        <dbReference type="PROSITE-ProRule" id="PRU00335"/>
    </source>
</evidence>
<dbReference type="AlphaFoldDB" id="A0A3N4UNV4"/>
<dbReference type="GO" id="GO:0003677">
    <property type="term" value="F:DNA binding"/>
    <property type="evidence" value="ECO:0007669"/>
    <property type="project" value="UniProtKB-UniRule"/>
</dbReference>
<reference evidence="6 7" key="1">
    <citation type="submission" date="2018-11" db="EMBL/GenBank/DDBJ databases">
        <title>Genomic Encyclopedia of Type Strains, Phase IV (KMG-IV): sequencing the most valuable type-strain genomes for metagenomic binning, comparative biology and taxonomic classification.</title>
        <authorList>
            <person name="Goeker M."/>
        </authorList>
    </citation>
    <scope>NUCLEOTIDE SEQUENCE [LARGE SCALE GENOMIC DNA]</scope>
    <source>
        <strain evidence="6 7">DSM 104731</strain>
    </source>
</reference>
<dbReference type="PANTHER" id="PTHR47506:SF10">
    <property type="entry name" value="TRANSCRIPTIONAL REGULATORY PROTEIN"/>
    <property type="match status" value="1"/>
</dbReference>
<evidence type="ECO:0000259" key="5">
    <source>
        <dbReference type="PROSITE" id="PS50977"/>
    </source>
</evidence>
<dbReference type="Proteomes" id="UP000269689">
    <property type="component" value="Unassembled WGS sequence"/>
</dbReference>
<evidence type="ECO:0000256" key="2">
    <source>
        <dbReference type="ARBA" id="ARBA00023125"/>
    </source>
</evidence>
<dbReference type="Gene3D" id="1.10.10.60">
    <property type="entry name" value="Homeodomain-like"/>
    <property type="match status" value="1"/>
</dbReference>
<protein>
    <submittedName>
        <fullName evidence="6">TetR family transcriptional regulator</fullName>
    </submittedName>
</protein>
<keyword evidence="7" id="KW-1185">Reference proteome</keyword>
<evidence type="ECO:0000256" key="3">
    <source>
        <dbReference type="ARBA" id="ARBA00023163"/>
    </source>
</evidence>
<evidence type="ECO:0000313" key="7">
    <source>
        <dbReference type="Proteomes" id="UP000269689"/>
    </source>
</evidence>
<dbReference type="InterPro" id="IPR001647">
    <property type="entry name" value="HTH_TetR"/>
</dbReference>
<dbReference type="Pfam" id="PF00440">
    <property type="entry name" value="TetR_N"/>
    <property type="match status" value="1"/>
</dbReference>
<dbReference type="PANTHER" id="PTHR47506">
    <property type="entry name" value="TRANSCRIPTIONAL REGULATORY PROTEIN"/>
    <property type="match status" value="1"/>
</dbReference>
<sequence>MPRKPNYDKDDLINRARNLFWKRGWAGTSLKDLEAALQMKPGSFYAAFGSKDALFALAMEKYATDGRARLKALAQDHGPIKALQRFPKMVIESDDAPAKACMLSKTLLELQAHNHPLAEEANQHLLKMEAQFAELFQQAQSEGSIHPAHDPKVLARRYQSDLLGLRVSAERTGVDAHAIADEIASGIVGL</sequence>
<keyword evidence="1" id="KW-0805">Transcription regulation</keyword>
<dbReference type="PROSITE" id="PS50977">
    <property type="entry name" value="HTH_TETR_2"/>
    <property type="match status" value="1"/>
</dbReference>
<feature type="DNA-binding region" description="H-T-H motif" evidence="4">
    <location>
        <begin position="29"/>
        <end position="48"/>
    </location>
</feature>
<dbReference type="RefSeq" id="WP_123792252.1">
    <property type="nucleotide sequence ID" value="NZ_RKQK01000001.1"/>
</dbReference>
<keyword evidence="2 4" id="KW-0238">DNA-binding</keyword>
<name>A0A3N4UNV4_9RHOB</name>
<comment type="caution">
    <text evidence="6">The sequence shown here is derived from an EMBL/GenBank/DDBJ whole genome shotgun (WGS) entry which is preliminary data.</text>
</comment>
<dbReference type="InterPro" id="IPR011075">
    <property type="entry name" value="TetR_C"/>
</dbReference>
<accession>A0A3N4UNV4</accession>
<dbReference type="Gene3D" id="1.10.357.10">
    <property type="entry name" value="Tetracycline Repressor, domain 2"/>
    <property type="match status" value="1"/>
</dbReference>
<keyword evidence="3" id="KW-0804">Transcription</keyword>
<dbReference type="SUPFAM" id="SSF46689">
    <property type="entry name" value="Homeodomain-like"/>
    <property type="match status" value="1"/>
</dbReference>
<dbReference type="SUPFAM" id="SSF48498">
    <property type="entry name" value="Tetracyclin repressor-like, C-terminal domain"/>
    <property type="match status" value="1"/>
</dbReference>
<organism evidence="6 7">
    <name type="scientific">Pacificibacter maritimus</name>
    <dbReference type="NCBI Taxonomy" id="762213"/>
    <lineage>
        <taxon>Bacteria</taxon>
        <taxon>Pseudomonadati</taxon>
        <taxon>Pseudomonadota</taxon>
        <taxon>Alphaproteobacteria</taxon>
        <taxon>Rhodobacterales</taxon>
        <taxon>Roseobacteraceae</taxon>
        <taxon>Pacificibacter</taxon>
    </lineage>
</organism>
<evidence type="ECO:0000256" key="1">
    <source>
        <dbReference type="ARBA" id="ARBA00023015"/>
    </source>
</evidence>
<evidence type="ECO:0000313" key="6">
    <source>
        <dbReference type="EMBL" id="RPE72103.1"/>
    </source>
</evidence>
<proteinExistence type="predicted"/>
<gene>
    <name evidence="6" type="ORF">EDD53_1246</name>
</gene>
<dbReference type="InterPro" id="IPR036271">
    <property type="entry name" value="Tet_transcr_reg_TetR-rel_C_sf"/>
</dbReference>
<dbReference type="Pfam" id="PF16925">
    <property type="entry name" value="TetR_C_13"/>
    <property type="match status" value="1"/>
</dbReference>
<dbReference type="InterPro" id="IPR009057">
    <property type="entry name" value="Homeodomain-like_sf"/>
</dbReference>
<dbReference type="OrthoDB" id="9779746at2"/>
<dbReference type="EMBL" id="RKQK01000001">
    <property type="protein sequence ID" value="RPE72103.1"/>
    <property type="molecule type" value="Genomic_DNA"/>
</dbReference>
<feature type="domain" description="HTH tetR-type" evidence="5">
    <location>
        <begin position="6"/>
        <end position="66"/>
    </location>
</feature>